<dbReference type="AlphaFoldDB" id="A0AAN8S140"/>
<sequence length="94" mass="10690">MDRFCSLSIMPRILKIPECNSMRVLGQAKWYEKNLLRHAVKRIGINHGEIVKIRIYRFIAGLGTGSFEQVGLSGTLNSSTSSLTPRVKRVKKRM</sequence>
<protein>
    <submittedName>
        <fullName evidence="1">Uncharacterized protein</fullName>
    </submittedName>
</protein>
<name>A0AAN8S140_POLSC</name>
<evidence type="ECO:0000313" key="1">
    <source>
        <dbReference type="EMBL" id="KAK6623476.1"/>
    </source>
</evidence>
<dbReference type="EMBL" id="JAWJWE010000038">
    <property type="protein sequence ID" value="KAK6623476.1"/>
    <property type="molecule type" value="Genomic_DNA"/>
</dbReference>
<proteinExistence type="predicted"/>
<dbReference type="Proteomes" id="UP001372834">
    <property type="component" value="Unassembled WGS sequence"/>
</dbReference>
<comment type="caution">
    <text evidence="1">The sequence shown here is derived from an EMBL/GenBank/DDBJ whole genome shotgun (WGS) entry which is preliminary data.</text>
</comment>
<evidence type="ECO:0000313" key="2">
    <source>
        <dbReference type="Proteomes" id="UP001372834"/>
    </source>
</evidence>
<gene>
    <name evidence="1" type="ORF">RUM43_009328</name>
</gene>
<reference evidence="1 2" key="1">
    <citation type="submission" date="2023-10" db="EMBL/GenBank/DDBJ databases">
        <title>Genomes of two closely related lineages of the louse Polyplax serrata with different host specificities.</title>
        <authorList>
            <person name="Martinu J."/>
            <person name="Tarabai H."/>
            <person name="Stefka J."/>
            <person name="Hypsa V."/>
        </authorList>
    </citation>
    <scope>NUCLEOTIDE SEQUENCE [LARGE SCALE GENOMIC DNA]</scope>
    <source>
        <strain evidence="1">HR10_N</strain>
    </source>
</reference>
<accession>A0AAN8S140</accession>
<organism evidence="1 2">
    <name type="scientific">Polyplax serrata</name>
    <name type="common">Common mouse louse</name>
    <dbReference type="NCBI Taxonomy" id="468196"/>
    <lineage>
        <taxon>Eukaryota</taxon>
        <taxon>Metazoa</taxon>
        <taxon>Ecdysozoa</taxon>
        <taxon>Arthropoda</taxon>
        <taxon>Hexapoda</taxon>
        <taxon>Insecta</taxon>
        <taxon>Pterygota</taxon>
        <taxon>Neoptera</taxon>
        <taxon>Paraneoptera</taxon>
        <taxon>Psocodea</taxon>
        <taxon>Troctomorpha</taxon>
        <taxon>Phthiraptera</taxon>
        <taxon>Anoplura</taxon>
        <taxon>Polyplacidae</taxon>
        <taxon>Polyplax</taxon>
    </lineage>
</organism>